<protein>
    <submittedName>
        <fullName evidence="2">Uncharacterized protein</fullName>
    </submittedName>
</protein>
<dbReference type="EnsemblPlants" id="AET3Gv20000300.14">
    <property type="protein sequence ID" value="AET3Gv20000300.14"/>
    <property type="gene ID" value="AET3Gv20000300"/>
</dbReference>
<reference evidence="2" key="5">
    <citation type="journal article" date="2021" name="G3 (Bethesda)">
        <title>Aegilops tauschii genome assembly Aet v5.0 features greater sequence contiguity and improved annotation.</title>
        <authorList>
            <person name="Wang L."/>
            <person name="Zhu T."/>
            <person name="Rodriguez J.C."/>
            <person name="Deal K.R."/>
            <person name="Dubcovsky J."/>
            <person name="McGuire P.E."/>
            <person name="Lux T."/>
            <person name="Spannagl M."/>
            <person name="Mayer K.F.X."/>
            <person name="Baldrich P."/>
            <person name="Meyers B.C."/>
            <person name="Huo N."/>
            <person name="Gu Y.Q."/>
            <person name="Zhou H."/>
            <person name="Devos K.M."/>
            <person name="Bennetzen J.L."/>
            <person name="Unver T."/>
            <person name="Budak H."/>
            <person name="Gulick P.J."/>
            <person name="Galiba G."/>
            <person name="Kalapos B."/>
            <person name="Nelson D.R."/>
            <person name="Li P."/>
            <person name="You F.M."/>
            <person name="Luo M.C."/>
            <person name="Dvorak J."/>
        </authorList>
    </citation>
    <scope>NUCLEOTIDE SEQUENCE [LARGE SCALE GENOMIC DNA]</scope>
    <source>
        <strain evidence="2">cv. AL8/78</strain>
    </source>
</reference>
<evidence type="ECO:0000313" key="3">
    <source>
        <dbReference type="Proteomes" id="UP000015105"/>
    </source>
</evidence>
<evidence type="ECO:0000313" key="2">
    <source>
        <dbReference type="EnsemblPlants" id="AET3Gv20000300.14"/>
    </source>
</evidence>
<dbReference type="AlphaFoldDB" id="A0A453DMP6"/>
<feature type="compositionally biased region" description="Basic residues" evidence="1">
    <location>
        <begin position="43"/>
        <end position="53"/>
    </location>
</feature>
<dbReference type="Gramene" id="AET3Gv20000300.14">
    <property type="protein sequence ID" value="AET3Gv20000300.14"/>
    <property type="gene ID" value="AET3Gv20000300"/>
</dbReference>
<reference evidence="2" key="4">
    <citation type="submission" date="2019-03" db="UniProtKB">
        <authorList>
            <consortium name="EnsemblPlants"/>
        </authorList>
    </citation>
    <scope>IDENTIFICATION</scope>
</reference>
<reference evidence="3" key="2">
    <citation type="journal article" date="2017" name="Nat. Plants">
        <title>The Aegilops tauschii genome reveals multiple impacts of transposons.</title>
        <authorList>
            <person name="Zhao G."/>
            <person name="Zou C."/>
            <person name="Li K."/>
            <person name="Wang K."/>
            <person name="Li T."/>
            <person name="Gao L."/>
            <person name="Zhang X."/>
            <person name="Wang H."/>
            <person name="Yang Z."/>
            <person name="Liu X."/>
            <person name="Jiang W."/>
            <person name="Mao L."/>
            <person name="Kong X."/>
            <person name="Jiao Y."/>
            <person name="Jia J."/>
        </authorList>
    </citation>
    <scope>NUCLEOTIDE SEQUENCE [LARGE SCALE GENOMIC DNA]</scope>
    <source>
        <strain evidence="3">cv. AL8/78</strain>
    </source>
</reference>
<name>A0A453DMP6_AEGTS</name>
<organism evidence="2 3">
    <name type="scientific">Aegilops tauschii subsp. strangulata</name>
    <name type="common">Goatgrass</name>
    <dbReference type="NCBI Taxonomy" id="200361"/>
    <lineage>
        <taxon>Eukaryota</taxon>
        <taxon>Viridiplantae</taxon>
        <taxon>Streptophyta</taxon>
        <taxon>Embryophyta</taxon>
        <taxon>Tracheophyta</taxon>
        <taxon>Spermatophyta</taxon>
        <taxon>Magnoliopsida</taxon>
        <taxon>Liliopsida</taxon>
        <taxon>Poales</taxon>
        <taxon>Poaceae</taxon>
        <taxon>BOP clade</taxon>
        <taxon>Pooideae</taxon>
        <taxon>Triticodae</taxon>
        <taxon>Triticeae</taxon>
        <taxon>Triticinae</taxon>
        <taxon>Aegilops</taxon>
    </lineage>
</organism>
<reference evidence="3" key="1">
    <citation type="journal article" date="2014" name="Science">
        <title>Ancient hybridizations among the ancestral genomes of bread wheat.</title>
        <authorList>
            <consortium name="International Wheat Genome Sequencing Consortium,"/>
            <person name="Marcussen T."/>
            <person name="Sandve S.R."/>
            <person name="Heier L."/>
            <person name="Spannagl M."/>
            <person name="Pfeifer M."/>
            <person name="Jakobsen K.S."/>
            <person name="Wulff B.B."/>
            <person name="Steuernagel B."/>
            <person name="Mayer K.F."/>
            <person name="Olsen O.A."/>
        </authorList>
    </citation>
    <scope>NUCLEOTIDE SEQUENCE [LARGE SCALE GENOMIC DNA]</scope>
    <source>
        <strain evidence="3">cv. AL8/78</strain>
    </source>
</reference>
<accession>A0A453DMP6</accession>
<keyword evidence="3" id="KW-1185">Reference proteome</keyword>
<reference evidence="2" key="3">
    <citation type="journal article" date="2017" name="Nature">
        <title>Genome sequence of the progenitor of the wheat D genome Aegilops tauschii.</title>
        <authorList>
            <person name="Luo M.C."/>
            <person name="Gu Y.Q."/>
            <person name="Puiu D."/>
            <person name="Wang H."/>
            <person name="Twardziok S.O."/>
            <person name="Deal K.R."/>
            <person name="Huo N."/>
            <person name="Zhu T."/>
            <person name="Wang L."/>
            <person name="Wang Y."/>
            <person name="McGuire P.E."/>
            <person name="Liu S."/>
            <person name="Long H."/>
            <person name="Ramasamy R.K."/>
            <person name="Rodriguez J.C."/>
            <person name="Van S.L."/>
            <person name="Yuan L."/>
            <person name="Wang Z."/>
            <person name="Xia Z."/>
            <person name="Xiao L."/>
            <person name="Anderson O.D."/>
            <person name="Ouyang S."/>
            <person name="Liang Y."/>
            <person name="Zimin A.V."/>
            <person name="Pertea G."/>
            <person name="Qi P."/>
            <person name="Bennetzen J.L."/>
            <person name="Dai X."/>
            <person name="Dawson M.W."/>
            <person name="Muller H.G."/>
            <person name="Kugler K."/>
            <person name="Rivarola-Duarte L."/>
            <person name="Spannagl M."/>
            <person name="Mayer K.F.X."/>
            <person name="Lu F.H."/>
            <person name="Bevan M.W."/>
            <person name="Leroy P."/>
            <person name="Li P."/>
            <person name="You F.M."/>
            <person name="Sun Q."/>
            <person name="Liu Z."/>
            <person name="Lyons E."/>
            <person name="Wicker T."/>
            <person name="Salzberg S.L."/>
            <person name="Devos K.M."/>
            <person name="Dvorak J."/>
        </authorList>
    </citation>
    <scope>NUCLEOTIDE SEQUENCE [LARGE SCALE GENOMIC DNA]</scope>
    <source>
        <strain evidence="2">cv. AL8/78</strain>
    </source>
</reference>
<proteinExistence type="predicted"/>
<sequence>SIKSTHQNLMPFHNNTTTLNISLLKKITNPGQHSQSDIPYPSKLRKGTNHRSAARVNLMGESLNTIR</sequence>
<feature type="region of interest" description="Disordered" evidence="1">
    <location>
        <begin position="28"/>
        <end position="67"/>
    </location>
</feature>
<dbReference type="Proteomes" id="UP000015105">
    <property type="component" value="Chromosome 3D"/>
</dbReference>
<evidence type="ECO:0000256" key="1">
    <source>
        <dbReference type="SAM" id="MobiDB-lite"/>
    </source>
</evidence>